<feature type="transmembrane region" description="Helical" evidence="1">
    <location>
        <begin position="108"/>
        <end position="128"/>
    </location>
</feature>
<evidence type="ECO:0000313" key="3">
    <source>
        <dbReference type="Proteomes" id="UP000305792"/>
    </source>
</evidence>
<feature type="transmembrane region" description="Helical" evidence="1">
    <location>
        <begin position="222"/>
        <end position="243"/>
    </location>
</feature>
<keyword evidence="1" id="KW-0472">Membrane</keyword>
<feature type="transmembrane region" description="Helical" evidence="1">
    <location>
        <begin position="84"/>
        <end position="102"/>
    </location>
</feature>
<comment type="caution">
    <text evidence="2">The sequence shown here is derived from an EMBL/GenBank/DDBJ whole genome shotgun (WGS) entry which is preliminary data.</text>
</comment>
<dbReference type="AlphaFoldDB" id="A0A4S8PSJ8"/>
<proteinExistence type="predicted"/>
<name>A0A4S8PSJ8_9ACTN</name>
<evidence type="ECO:0000313" key="2">
    <source>
        <dbReference type="EMBL" id="THV31379.1"/>
    </source>
</evidence>
<evidence type="ECO:0000256" key="1">
    <source>
        <dbReference type="SAM" id="Phobius"/>
    </source>
</evidence>
<feature type="transmembrane region" description="Helical" evidence="1">
    <location>
        <begin position="338"/>
        <end position="359"/>
    </location>
</feature>
<accession>A0A4S8PSJ8</accession>
<reference evidence="2 3" key="1">
    <citation type="journal article" date="2018" name="Int. J. Syst. Evol. Microbiol.">
        <title>Glycomyces paridis sp. nov., isolated from the medicinal plant Paris polyphylla.</title>
        <authorList>
            <person name="Fang X.M."/>
            <person name="Bai J.L."/>
            <person name="Su J."/>
            <person name="Zhao L.L."/>
            <person name="Liu H.Y."/>
            <person name="Ma B.P."/>
            <person name="Zhang Y.Q."/>
            <person name="Yu L.Y."/>
        </authorList>
    </citation>
    <scope>NUCLEOTIDE SEQUENCE [LARGE SCALE GENOMIC DNA]</scope>
    <source>
        <strain evidence="2 3">CPCC 204357</strain>
    </source>
</reference>
<feature type="transmembrane region" description="Helical" evidence="1">
    <location>
        <begin position="179"/>
        <end position="201"/>
    </location>
</feature>
<keyword evidence="3" id="KW-1185">Reference proteome</keyword>
<feature type="transmembrane region" description="Helical" evidence="1">
    <location>
        <begin position="263"/>
        <end position="284"/>
    </location>
</feature>
<dbReference type="Proteomes" id="UP000305792">
    <property type="component" value="Unassembled WGS sequence"/>
</dbReference>
<sequence length="367" mass="38578">MTQTHAPREARTGRLAATAAFLWSLTAIPIGLWQLLDPEGGPFGHENYDPSFRLPAALPDQTGPALLVAAGVLGLVAARAKPRLWPLPALFAAVFGLVLSTIAPIAFAGYLCAFLIPAVAVAAPTLLARGTAGRIAAAAATVALLVVLGVTGVVDYGAAGAFLADLGRVLASMGAYMAVQVWIVVGAGIWTALTLRLLLAGREDRPAPAWAAPERAARWGRVASWIAFAAALPYGVVRMSWLTPWVWVGGPLDSEQIDMTTRVWGLCLGFAAISGGVLCLGMTYRWGARWPAWVPRVKGRPVPPMLAIVPATAAAALFTFVSVPMVSLGIRQDALELVWAFPFYVWGPALGAATLAYAIRRGVVTAR</sequence>
<dbReference type="OrthoDB" id="2717873at2"/>
<keyword evidence="1" id="KW-0812">Transmembrane</keyword>
<feature type="transmembrane region" description="Helical" evidence="1">
    <location>
        <begin position="56"/>
        <end position="77"/>
    </location>
</feature>
<dbReference type="RefSeq" id="WP_136528252.1">
    <property type="nucleotide sequence ID" value="NZ_STGX01000002.1"/>
</dbReference>
<feature type="transmembrane region" description="Helical" evidence="1">
    <location>
        <begin position="305"/>
        <end position="326"/>
    </location>
</feature>
<protein>
    <submittedName>
        <fullName evidence="2">Uncharacterized protein</fullName>
    </submittedName>
</protein>
<keyword evidence="1" id="KW-1133">Transmembrane helix</keyword>
<organism evidence="2 3">
    <name type="scientific">Glycomyces paridis</name>
    <dbReference type="NCBI Taxonomy" id="2126555"/>
    <lineage>
        <taxon>Bacteria</taxon>
        <taxon>Bacillati</taxon>
        <taxon>Actinomycetota</taxon>
        <taxon>Actinomycetes</taxon>
        <taxon>Glycomycetales</taxon>
        <taxon>Glycomycetaceae</taxon>
        <taxon>Glycomyces</taxon>
    </lineage>
</organism>
<feature type="transmembrane region" description="Helical" evidence="1">
    <location>
        <begin position="12"/>
        <end position="36"/>
    </location>
</feature>
<gene>
    <name evidence="2" type="ORF">E9998_03160</name>
</gene>
<dbReference type="EMBL" id="STGX01000002">
    <property type="protein sequence ID" value="THV31379.1"/>
    <property type="molecule type" value="Genomic_DNA"/>
</dbReference>
<feature type="transmembrane region" description="Helical" evidence="1">
    <location>
        <begin position="135"/>
        <end position="159"/>
    </location>
</feature>